<organism evidence="2 3">
    <name type="scientific">Araneus ventricosus</name>
    <name type="common">Orbweaver spider</name>
    <name type="synonym">Epeira ventricosa</name>
    <dbReference type="NCBI Taxonomy" id="182803"/>
    <lineage>
        <taxon>Eukaryota</taxon>
        <taxon>Metazoa</taxon>
        <taxon>Ecdysozoa</taxon>
        <taxon>Arthropoda</taxon>
        <taxon>Chelicerata</taxon>
        <taxon>Arachnida</taxon>
        <taxon>Araneae</taxon>
        <taxon>Araneomorphae</taxon>
        <taxon>Entelegynae</taxon>
        <taxon>Araneoidea</taxon>
        <taxon>Araneidae</taxon>
        <taxon>Araneus</taxon>
    </lineage>
</organism>
<keyword evidence="3" id="KW-1185">Reference proteome</keyword>
<keyword evidence="1" id="KW-0472">Membrane</keyword>
<comment type="caution">
    <text evidence="2">The sequence shown here is derived from an EMBL/GenBank/DDBJ whole genome shotgun (WGS) entry which is preliminary data.</text>
</comment>
<evidence type="ECO:0000313" key="2">
    <source>
        <dbReference type="EMBL" id="GBM93515.1"/>
    </source>
</evidence>
<feature type="transmembrane region" description="Helical" evidence="1">
    <location>
        <begin position="28"/>
        <end position="50"/>
    </location>
</feature>
<keyword evidence="1" id="KW-1133">Transmembrane helix</keyword>
<dbReference type="AlphaFoldDB" id="A0A4Y2JUP7"/>
<protein>
    <submittedName>
        <fullName evidence="2">Uncharacterized protein</fullName>
    </submittedName>
</protein>
<gene>
    <name evidence="2" type="ORF">AVEN_168007_1</name>
</gene>
<proteinExistence type="predicted"/>
<accession>A0A4Y2JUP7</accession>
<evidence type="ECO:0000256" key="1">
    <source>
        <dbReference type="SAM" id="Phobius"/>
    </source>
</evidence>
<sequence>MGHEVAHPPSVFLACTDNLPTKGEKYELGTFTTLLMYTMIEIVSLPFLVIKLFSCMCDFGAWDGPHLRDSLPKPLLGCGSHLFQFCTGSYSHFSQGCSGTRSSGTAFFHEK</sequence>
<dbReference type="Proteomes" id="UP000499080">
    <property type="component" value="Unassembled WGS sequence"/>
</dbReference>
<reference evidence="2 3" key="1">
    <citation type="journal article" date="2019" name="Sci. Rep.">
        <title>Orb-weaving spider Araneus ventricosus genome elucidates the spidroin gene catalogue.</title>
        <authorList>
            <person name="Kono N."/>
            <person name="Nakamura H."/>
            <person name="Ohtoshi R."/>
            <person name="Moran D.A.P."/>
            <person name="Shinohara A."/>
            <person name="Yoshida Y."/>
            <person name="Fujiwara M."/>
            <person name="Mori M."/>
            <person name="Tomita M."/>
            <person name="Arakawa K."/>
        </authorList>
    </citation>
    <scope>NUCLEOTIDE SEQUENCE [LARGE SCALE GENOMIC DNA]</scope>
</reference>
<name>A0A4Y2JUP7_ARAVE</name>
<evidence type="ECO:0000313" key="3">
    <source>
        <dbReference type="Proteomes" id="UP000499080"/>
    </source>
</evidence>
<keyword evidence="1" id="KW-0812">Transmembrane</keyword>
<dbReference type="EMBL" id="BGPR01003880">
    <property type="protein sequence ID" value="GBM93515.1"/>
    <property type="molecule type" value="Genomic_DNA"/>
</dbReference>